<protein>
    <submittedName>
        <fullName evidence="2">Uncharacterized protein</fullName>
    </submittedName>
</protein>
<accession>A0A127FDS6</accession>
<sequence>MSKIPRLAYEAMPPLSVPMRFFLTAPLFGMMAGLLLLIDDAVLVSRWTPGALAAVHLFTVGFMLQVMLGALLQILPVVAGASFSAPLRIAAFTHGTTSAGAVGLCWGLGRGQPGILVAGATLLGLGLAFFLYAAAAALRRAPQAQPGSRTQRDLRLALTGLVVTTVLGLLLAWLLAGGFSMPVELTSLVNLHAGWGWLGWGGLLLAATSWVVVPMFQVTPVYPARFTSLWAPTVLTVLLLWTGAMLSGFDPLILAVALALLVLAGAYAGTTLNLLLRTRRTVPDASSRTFRLAMAASIGGLLALLASFVSDAPHWPVLAGVLILHGGFASAISAMLYKIVPFLVWLHLTEARVKVANVKKLLPEAPIQAQLRLHGAVLIILLVAVFLPQAGRIAGAAMLVEFGWLLANIVRVLRVWARAMEP</sequence>
<feature type="transmembrane region" description="Helical" evidence="1">
    <location>
        <begin position="50"/>
        <end position="75"/>
    </location>
</feature>
<feature type="transmembrane region" description="Helical" evidence="1">
    <location>
        <begin position="393"/>
        <end position="413"/>
    </location>
</feature>
<feature type="transmembrane region" description="Helical" evidence="1">
    <location>
        <begin position="195"/>
        <end position="216"/>
    </location>
</feature>
<feature type="transmembrane region" description="Helical" evidence="1">
    <location>
        <begin position="115"/>
        <end position="135"/>
    </location>
</feature>
<dbReference type="RefSeq" id="WP_066921469.1">
    <property type="nucleotide sequence ID" value="NZ_CP011971.1"/>
</dbReference>
<name>A0A127FDS6_STEDE</name>
<feature type="transmembrane region" description="Helical" evidence="1">
    <location>
        <begin position="21"/>
        <end position="38"/>
    </location>
</feature>
<evidence type="ECO:0000256" key="1">
    <source>
        <dbReference type="SAM" id="Phobius"/>
    </source>
</evidence>
<keyword evidence="3" id="KW-1185">Reference proteome</keyword>
<dbReference type="KEGG" id="sdf:ACG33_11915"/>
<gene>
    <name evidence="2" type="ORF">ACG33_11915</name>
</gene>
<keyword evidence="1" id="KW-0812">Transmembrane</keyword>
<feature type="transmembrane region" description="Helical" evidence="1">
    <location>
        <begin position="156"/>
        <end position="175"/>
    </location>
</feature>
<proteinExistence type="predicted"/>
<feature type="transmembrane region" description="Helical" evidence="1">
    <location>
        <begin position="252"/>
        <end position="276"/>
    </location>
</feature>
<organism evidence="2 3">
    <name type="scientific">Steroidobacter denitrificans</name>
    <dbReference type="NCBI Taxonomy" id="465721"/>
    <lineage>
        <taxon>Bacteria</taxon>
        <taxon>Pseudomonadati</taxon>
        <taxon>Pseudomonadota</taxon>
        <taxon>Gammaproteobacteria</taxon>
        <taxon>Steroidobacterales</taxon>
        <taxon>Steroidobacteraceae</taxon>
        <taxon>Steroidobacter</taxon>
    </lineage>
</organism>
<keyword evidence="1" id="KW-1133">Transmembrane helix</keyword>
<dbReference type="AlphaFoldDB" id="A0A127FDS6"/>
<evidence type="ECO:0000313" key="2">
    <source>
        <dbReference type="EMBL" id="AMN47789.1"/>
    </source>
</evidence>
<evidence type="ECO:0000313" key="3">
    <source>
        <dbReference type="Proteomes" id="UP000070250"/>
    </source>
</evidence>
<keyword evidence="1" id="KW-0472">Membrane</keyword>
<dbReference type="PATRIC" id="fig|465721.4.peg.2545"/>
<dbReference type="Proteomes" id="UP000070250">
    <property type="component" value="Chromosome"/>
</dbReference>
<feature type="transmembrane region" description="Helical" evidence="1">
    <location>
        <begin position="87"/>
        <end position="109"/>
    </location>
</feature>
<dbReference type="STRING" id="465721.ACG33_11915"/>
<feature type="transmembrane region" description="Helical" evidence="1">
    <location>
        <begin position="369"/>
        <end position="387"/>
    </location>
</feature>
<reference evidence="2 3" key="1">
    <citation type="submission" date="2015-06" db="EMBL/GenBank/DDBJ databases">
        <title>A Comprehensive Approach to Explore the Metabolic and Phylogenetic Diversity of Bacterial Steroid Degradation in the Environment: Testosterone as an Example.</title>
        <authorList>
            <person name="Yang F.-C."/>
            <person name="Chen Y.-L."/>
            <person name="Yu C.-P."/>
            <person name="Tang S.-L."/>
            <person name="Wang P.-H."/>
            <person name="Ismail W."/>
            <person name="Wang C.-H."/>
            <person name="Yang C.-Y."/>
            <person name="Chiang Y.-R."/>
        </authorList>
    </citation>
    <scope>NUCLEOTIDE SEQUENCE [LARGE SCALE GENOMIC DNA]</scope>
    <source>
        <strain evidence="2 3">DSM 18526</strain>
    </source>
</reference>
<feature type="transmembrane region" description="Helical" evidence="1">
    <location>
        <begin position="228"/>
        <end position="246"/>
    </location>
</feature>
<dbReference type="EMBL" id="CP011971">
    <property type="protein sequence ID" value="AMN47789.1"/>
    <property type="molecule type" value="Genomic_DNA"/>
</dbReference>
<dbReference type="OrthoDB" id="5295665at2"/>
<feature type="transmembrane region" description="Helical" evidence="1">
    <location>
        <begin position="288"/>
        <end position="309"/>
    </location>
</feature>
<feature type="transmembrane region" description="Helical" evidence="1">
    <location>
        <begin position="315"/>
        <end position="348"/>
    </location>
</feature>